<dbReference type="Gene3D" id="3.40.50.150">
    <property type="entry name" value="Vaccinia Virus protein VP39"/>
    <property type="match status" value="1"/>
</dbReference>
<sequence length="228" mass="24836">MLPGEGAKQPYVREMFDRIAGTYDIVNRVMTFGLDQGWRSRLIREMQLGAHAQVLDLACGTGDFLKAWSAKGAQVYGLDLSYQMLRRAEPFAPLVQAAGEALPFADASFDAVSSGFAVRNFADFAGVLAEVSRVLRPGGVLGVLEVATPKSKVVRELHGFYFGSLVPLIGGLISSDKVAYRYLPQSVSYLPSEDRFVELFEQSGFVDLKRIVVGLGAAQLLIAKRRGV</sequence>
<keyword evidence="2 4" id="KW-0808">Transferase</keyword>
<name>A0A0D8FV91_9ACTN</name>
<evidence type="ECO:0000313" key="5">
    <source>
        <dbReference type="EMBL" id="KJE76859.1"/>
    </source>
</evidence>
<dbReference type="CDD" id="cd02440">
    <property type="entry name" value="AdoMet_MTases"/>
    <property type="match status" value="1"/>
</dbReference>
<dbReference type="PATRIC" id="fig|1121877.4.peg.1491"/>
<reference evidence="5 6" key="1">
    <citation type="submission" date="2015-01" db="EMBL/GenBank/DDBJ databases">
        <title>Draft genome of the acidophilic iron oxidizer Ferrimicrobium acidiphilum strain T23.</title>
        <authorList>
            <person name="Poehlein A."/>
            <person name="Eisen S."/>
            <person name="Schloemann M."/>
            <person name="Johnson B.D."/>
            <person name="Daniel R."/>
            <person name="Muehling M."/>
        </authorList>
    </citation>
    <scope>NUCLEOTIDE SEQUENCE [LARGE SCALE GENOMIC DNA]</scope>
    <source>
        <strain evidence="5 6">T23</strain>
    </source>
</reference>
<organism evidence="5 6">
    <name type="scientific">Ferrimicrobium acidiphilum DSM 19497</name>
    <dbReference type="NCBI Taxonomy" id="1121877"/>
    <lineage>
        <taxon>Bacteria</taxon>
        <taxon>Bacillati</taxon>
        <taxon>Actinomycetota</taxon>
        <taxon>Acidimicrobiia</taxon>
        <taxon>Acidimicrobiales</taxon>
        <taxon>Acidimicrobiaceae</taxon>
        <taxon>Ferrimicrobium</taxon>
    </lineage>
</organism>
<feature type="binding site" evidence="4">
    <location>
        <position position="79"/>
    </location>
    <ligand>
        <name>S-adenosyl-L-methionine</name>
        <dbReference type="ChEBI" id="CHEBI:59789"/>
    </ligand>
</feature>
<evidence type="ECO:0000256" key="2">
    <source>
        <dbReference type="ARBA" id="ARBA00022679"/>
    </source>
</evidence>
<dbReference type="STRING" id="1121877.FEAC_13610"/>
<dbReference type="InterPro" id="IPR029063">
    <property type="entry name" value="SAM-dependent_MTases_sf"/>
</dbReference>
<dbReference type="eggNOG" id="COG2226">
    <property type="taxonomic scope" value="Bacteria"/>
</dbReference>
<dbReference type="EC" id="2.1.1.163" evidence="4"/>
<dbReference type="Pfam" id="PF01209">
    <property type="entry name" value="Ubie_methyltran"/>
    <property type="match status" value="1"/>
</dbReference>
<dbReference type="HAMAP" id="MF_01813">
    <property type="entry name" value="MenG_UbiE_methyltr"/>
    <property type="match status" value="1"/>
</dbReference>
<dbReference type="PANTHER" id="PTHR43591">
    <property type="entry name" value="METHYLTRANSFERASE"/>
    <property type="match status" value="1"/>
</dbReference>
<comment type="pathway">
    <text evidence="4">Quinol/quinone metabolism; menaquinone biosynthesis; menaquinol from 1,4-dihydroxy-2-naphthoate: step 2/2.</text>
</comment>
<evidence type="ECO:0000256" key="3">
    <source>
        <dbReference type="ARBA" id="ARBA00022691"/>
    </source>
</evidence>
<dbReference type="GO" id="GO:0009234">
    <property type="term" value="P:menaquinone biosynthetic process"/>
    <property type="evidence" value="ECO:0007669"/>
    <property type="project" value="UniProtKB-UniRule"/>
</dbReference>
<keyword evidence="3 4" id="KW-0949">S-adenosyl-L-methionine</keyword>
<dbReference type="PANTHER" id="PTHR43591:SF24">
    <property type="entry name" value="2-METHOXY-6-POLYPRENYL-1,4-BENZOQUINOL METHYLASE, MITOCHONDRIAL"/>
    <property type="match status" value="1"/>
</dbReference>
<comment type="caution">
    <text evidence="5">The sequence shown here is derived from an EMBL/GenBank/DDBJ whole genome shotgun (WGS) entry which is preliminary data.</text>
</comment>
<accession>A0A0D8FV91</accession>
<comment type="similarity">
    <text evidence="4">Belongs to the class I-like SAM-binding methyltransferase superfamily. MenG/UbiE family.</text>
</comment>
<evidence type="ECO:0000313" key="6">
    <source>
        <dbReference type="Proteomes" id="UP000032336"/>
    </source>
</evidence>
<dbReference type="GO" id="GO:0043770">
    <property type="term" value="F:demethylmenaquinone methyltransferase activity"/>
    <property type="evidence" value="ECO:0007669"/>
    <property type="project" value="UniProtKB-UniRule"/>
</dbReference>
<dbReference type="SUPFAM" id="SSF53335">
    <property type="entry name" value="S-adenosyl-L-methionine-dependent methyltransferases"/>
    <property type="match status" value="1"/>
</dbReference>
<dbReference type="InterPro" id="IPR004033">
    <property type="entry name" value="UbiE/COQ5_MeTrFase"/>
</dbReference>
<gene>
    <name evidence="5" type="primary">ubiE3</name>
    <name evidence="4" type="synonym">menG</name>
    <name evidence="5" type="ORF">FEAC_13610</name>
</gene>
<keyword evidence="4" id="KW-0474">Menaquinone biosynthesis</keyword>
<comment type="function">
    <text evidence="4">Methyltransferase required for the conversion of demethylmenaquinol (DMKH2) to menaquinol (MKH2).</text>
</comment>
<dbReference type="PROSITE" id="PS51608">
    <property type="entry name" value="SAM_MT_UBIE"/>
    <property type="match status" value="1"/>
</dbReference>
<dbReference type="GO" id="GO:0032259">
    <property type="term" value="P:methylation"/>
    <property type="evidence" value="ECO:0007669"/>
    <property type="project" value="UniProtKB-KW"/>
</dbReference>
<comment type="caution">
    <text evidence="4">Lacks conserved residue(s) required for the propagation of feature annotation.</text>
</comment>
<evidence type="ECO:0000256" key="4">
    <source>
        <dbReference type="HAMAP-Rule" id="MF_01813"/>
    </source>
</evidence>
<dbReference type="EMBL" id="JXUW01000010">
    <property type="protein sequence ID" value="KJE76859.1"/>
    <property type="molecule type" value="Genomic_DNA"/>
</dbReference>
<proteinExistence type="inferred from homology"/>
<dbReference type="UniPathway" id="UPA00079">
    <property type="reaction ID" value="UER00169"/>
</dbReference>
<protein>
    <recommendedName>
        <fullName evidence="4">Demethylmenaquinone methyltransferase</fullName>
        <ecNumber evidence="4">2.1.1.163</ecNumber>
    </recommendedName>
</protein>
<dbReference type="AlphaFoldDB" id="A0A0D8FV91"/>
<keyword evidence="6" id="KW-1185">Reference proteome</keyword>
<comment type="catalytic activity">
    <reaction evidence="4">
        <text>a 2-demethylmenaquinol + S-adenosyl-L-methionine = a menaquinol + S-adenosyl-L-homocysteine + H(+)</text>
        <dbReference type="Rhea" id="RHEA:42640"/>
        <dbReference type="Rhea" id="RHEA-COMP:9539"/>
        <dbReference type="Rhea" id="RHEA-COMP:9563"/>
        <dbReference type="ChEBI" id="CHEBI:15378"/>
        <dbReference type="ChEBI" id="CHEBI:18151"/>
        <dbReference type="ChEBI" id="CHEBI:55437"/>
        <dbReference type="ChEBI" id="CHEBI:57856"/>
        <dbReference type="ChEBI" id="CHEBI:59789"/>
        <dbReference type="EC" id="2.1.1.163"/>
    </reaction>
</comment>
<dbReference type="Proteomes" id="UP000032336">
    <property type="component" value="Unassembled WGS sequence"/>
</dbReference>
<keyword evidence="1 4" id="KW-0489">Methyltransferase</keyword>
<feature type="binding site" evidence="4">
    <location>
        <position position="61"/>
    </location>
    <ligand>
        <name>S-adenosyl-L-methionine</name>
        <dbReference type="ChEBI" id="CHEBI:59789"/>
    </ligand>
</feature>
<dbReference type="NCBIfam" id="TIGR01934">
    <property type="entry name" value="MenG_MenH_UbiE"/>
    <property type="match status" value="1"/>
</dbReference>
<evidence type="ECO:0000256" key="1">
    <source>
        <dbReference type="ARBA" id="ARBA00022603"/>
    </source>
</evidence>